<evidence type="ECO:0000259" key="3">
    <source>
        <dbReference type="PROSITE" id="PS51915"/>
    </source>
</evidence>
<dbReference type="OrthoDB" id="8922241at2759"/>
<sequence>MEGFCKGCLIKCDDPSQLLQYTEKNRRLYVYSTGLQVKRNDPIPFQLCKECFINMKQSCKFKKQCRTSDKHFKNYLALKETGDTTDFCTYLKINDDSLMLQFPMVNKTPSHKANDCDNESTCTSIRNFMSDILQADEIPDTEARIIKEVIEEEADVLDDSLDSHWLQDNVSIDTDFHLDFNFSPFSTPRSGHSECFQTPRSLNREPFQTPQKENNQCQKAVFDQESFIAAKKILLSSTPSSDKQISADNENIPVTITEENLENIHTENLETQDTAEFSEENNQIDNAGKQIEINEIEDNKDNIDLNLEKALKNTDNTQFSLDDLLDTPKSDARLATPPLQPGTSGFSTPTIPNIIYDITVDVTPFEENSNSPQAEHGIENVEGSESGILDDFFNK</sequence>
<feature type="non-terminal residue" evidence="4">
    <location>
        <position position="395"/>
    </location>
</feature>
<gene>
    <name evidence="4" type="ORF">g.12461</name>
</gene>
<evidence type="ECO:0000256" key="2">
    <source>
        <dbReference type="SAM" id="MobiDB-lite"/>
    </source>
</evidence>
<organism evidence="4">
    <name type="scientific">Pectinophora gossypiella</name>
    <name type="common">Cotton pink bollworm</name>
    <name type="synonym">Depressaria gossypiella</name>
    <dbReference type="NCBI Taxonomy" id="13191"/>
    <lineage>
        <taxon>Eukaryota</taxon>
        <taxon>Metazoa</taxon>
        <taxon>Ecdysozoa</taxon>
        <taxon>Arthropoda</taxon>
        <taxon>Hexapoda</taxon>
        <taxon>Insecta</taxon>
        <taxon>Pterygota</taxon>
        <taxon>Neoptera</taxon>
        <taxon>Endopterygota</taxon>
        <taxon>Lepidoptera</taxon>
        <taxon>Glossata</taxon>
        <taxon>Ditrysia</taxon>
        <taxon>Gelechioidea</taxon>
        <taxon>Gelechiidae</taxon>
        <taxon>Apatetrinae</taxon>
        <taxon>Pectinophora</taxon>
    </lineage>
</organism>
<dbReference type="AlphaFoldDB" id="A0A1E1WI94"/>
<reference evidence="4" key="1">
    <citation type="submission" date="2015-09" db="EMBL/GenBank/DDBJ databases">
        <title>De novo assembly of Pectinophora gossypiella (Pink Bollworm) gut transcriptome.</title>
        <authorList>
            <person name="Tassone E.E."/>
        </authorList>
    </citation>
    <scope>NUCLEOTIDE SEQUENCE</scope>
</reference>
<dbReference type="SUPFAM" id="SSF57716">
    <property type="entry name" value="Glucocorticoid receptor-like (DNA-binding domain)"/>
    <property type="match status" value="1"/>
</dbReference>
<keyword evidence="1" id="KW-0862">Zinc</keyword>
<evidence type="ECO:0000256" key="1">
    <source>
        <dbReference type="PROSITE-ProRule" id="PRU01263"/>
    </source>
</evidence>
<feature type="region of interest" description="Disordered" evidence="2">
    <location>
        <begin position="368"/>
        <end position="395"/>
    </location>
</feature>
<dbReference type="PROSITE" id="PS51915">
    <property type="entry name" value="ZAD"/>
    <property type="match status" value="1"/>
</dbReference>
<protein>
    <recommendedName>
        <fullName evidence="3">ZAD domain-containing protein</fullName>
    </recommendedName>
</protein>
<keyword evidence="1" id="KW-0479">Metal-binding</keyword>
<feature type="domain" description="ZAD" evidence="3">
    <location>
        <begin position="3"/>
        <end position="75"/>
    </location>
</feature>
<dbReference type="InterPro" id="IPR012934">
    <property type="entry name" value="Znf_AD"/>
</dbReference>
<dbReference type="GO" id="GO:0005634">
    <property type="term" value="C:nucleus"/>
    <property type="evidence" value="ECO:0007669"/>
    <property type="project" value="InterPro"/>
</dbReference>
<dbReference type="GO" id="GO:0008270">
    <property type="term" value="F:zinc ion binding"/>
    <property type="evidence" value="ECO:0007669"/>
    <property type="project" value="UniProtKB-UniRule"/>
</dbReference>
<feature type="binding site" evidence="1">
    <location>
        <position position="51"/>
    </location>
    <ligand>
        <name>Zn(2+)</name>
        <dbReference type="ChEBI" id="CHEBI:29105"/>
    </ligand>
</feature>
<keyword evidence="1" id="KW-0863">Zinc-finger</keyword>
<accession>A0A1E1WI94</accession>
<feature type="binding site" evidence="1">
    <location>
        <position position="48"/>
    </location>
    <ligand>
        <name>Zn(2+)</name>
        <dbReference type="ChEBI" id="CHEBI:29105"/>
    </ligand>
</feature>
<feature type="binding site" evidence="1">
    <location>
        <position position="8"/>
    </location>
    <ligand>
        <name>Zn(2+)</name>
        <dbReference type="ChEBI" id="CHEBI:29105"/>
    </ligand>
</feature>
<feature type="binding site" evidence="1">
    <location>
        <position position="5"/>
    </location>
    <ligand>
        <name>Zn(2+)</name>
        <dbReference type="ChEBI" id="CHEBI:29105"/>
    </ligand>
</feature>
<proteinExistence type="predicted"/>
<evidence type="ECO:0000313" key="4">
    <source>
        <dbReference type="EMBL" id="JAT86678.1"/>
    </source>
</evidence>
<name>A0A1E1WI94_PECGO</name>
<dbReference type="EMBL" id="GDQN01004376">
    <property type="protein sequence ID" value="JAT86678.1"/>
    <property type="molecule type" value="Transcribed_RNA"/>
</dbReference>